<dbReference type="PANTHER" id="PTHR22426">
    <property type="entry name" value="ARGININE_SERINE-RICH COILED-COIL PROTEIN 2"/>
    <property type="match status" value="1"/>
</dbReference>
<reference evidence="3" key="1">
    <citation type="submission" date="2015-12" db="EMBL/GenBank/DDBJ databases">
        <title>Update maize B73 reference genome by single molecule sequencing technologies.</title>
        <authorList>
            <consortium name="Maize Genome Sequencing Project"/>
            <person name="Ware D."/>
        </authorList>
    </citation>
    <scope>NUCLEOTIDE SEQUENCE</scope>
    <source>
        <tissue evidence="3">Seedling</tissue>
    </source>
</reference>
<dbReference type="PANTHER" id="PTHR22426:SF2">
    <property type="entry name" value="ARGININE_SERINE-RICH COILED-COIL PROTEIN 2"/>
    <property type="match status" value="1"/>
</dbReference>
<feature type="compositionally biased region" description="Basic and acidic residues" evidence="1">
    <location>
        <begin position="89"/>
        <end position="100"/>
    </location>
</feature>
<protein>
    <submittedName>
        <fullName evidence="3">Uncharacterized protein</fullName>
    </submittedName>
</protein>
<organism evidence="3">
    <name type="scientific">Zea mays</name>
    <name type="common">Maize</name>
    <dbReference type="NCBI Taxonomy" id="4577"/>
    <lineage>
        <taxon>Eukaryota</taxon>
        <taxon>Viridiplantae</taxon>
        <taxon>Streptophyta</taxon>
        <taxon>Embryophyta</taxon>
        <taxon>Tracheophyta</taxon>
        <taxon>Spermatophyta</taxon>
        <taxon>Magnoliopsida</taxon>
        <taxon>Liliopsida</taxon>
        <taxon>Poales</taxon>
        <taxon>Poaceae</taxon>
        <taxon>PACMAD clade</taxon>
        <taxon>Panicoideae</taxon>
        <taxon>Andropogonodae</taxon>
        <taxon>Andropogoneae</taxon>
        <taxon>Tripsacinae</taxon>
        <taxon>Zea</taxon>
    </lineage>
</organism>
<evidence type="ECO:0000313" key="3">
    <source>
        <dbReference type="EMBL" id="AQK72998.1"/>
    </source>
</evidence>
<evidence type="ECO:0000256" key="2">
    <source>
        <dbReference type="SAM" id="SignalP"/>
    </source>
</evidence>
<accession>A0A1D6HEC1</accession>
<feature type="region of interest" description="Disordered" evidence="1">
    <location>
        <begin position="57"/>
        <end position="100"/>
    </location>
</feature>
<name>A0A1D6HEC1_MAIZE</name>
<proteinExistence type="predicted"/>
<feature type="chain" id="PRO_5010804839" evidence="2">
    <location>
        <begin position="23"/>
        <end position="152"/>
    </location>
</feature>
<evidence type="ECO:0000256" key="1">
    <source>
        <dbReference type="SAM" id="MobiDB-lite"/>
    </source>
</evidence>
<dbReference type="EMBL" id="CM000781">
    <property type="protein sequence ID" value="AQK72998.1"/>
    <property type="molecule type" value="Genomic_DNA"/>
</dbReference>
<sequence length="152" mass="17394">MTFFFVFVSFSLLTLMLQTSKRWDLFSDRERQEKFNKLMSLRMPWWLWYVAGCEEQCPSSGKHGREQGRELGGRSQETGGARHQPGETLHSRPPQERWQDSRPWPVETLLAVADAAALKNAESLLCTIYSALFILALTKFPVRLTLTVSGLS</sequence>
<feature type="compositionally biased region" description="Basic and acidic residues" evidence="1">
    <location>
        <begin position="63"/>
        <end position="72"/>
    </location>
</feature>
<gene>
    <name evidence="3" type="ORF">ZEAMMB73_Zm00001d017360</name>
</gene>
<feature type="signal peptide" evidence="2">
    <location>
        <begin position="1"/>
        <end position="22"/>
    </location>
</feature>
<dbReference type="AlphaFoldDB" id="A0A1D6HEC1"/>
<keyword evidence="2" id="KW-0732">Signal</keyword>